<dbReference type="Gene3D" id="2.20.230.10">
    <property type="entry name" value="Resuscitation-promoting factor rpfb"/>
    <property type="match status" value="6"/>
</dbReference>
<feature type="transmembrane region" description="Helical" evidence="6">
    <location>
        <begin position="831"/>
        <end position="849"/>
    </location>
</feature>
<keyword evidence="2" id="KW-0964">Secreted</keyword>
<dbReference type="InterPro" id="IPR019931">
    <property type="entry name" value="LPXTG_anchor"/>
</dbReference>
<dbReference type="AlphaFoldDB" id="A0A4U9YSJ4"/>
<feature type="domain" description="Gram-positive cocci surface proteins LPxTG" evidence="8">
    <location>
        <begin position="821"/>
        <end position="855"/>
    </location>
</feature>
<feature type="domain" description="G5" evidence="9">
    <location>
        <begin position="515"/>
        <end position="598"/>
    </location>
</feature>
<evidence type="ECO:0000256" key="2">
    <source>
        <dbReference type="ARBA" id="ARBA00022525"/>
    </source>
</evidence>
<keyword evidence="4" id="KW-0572">Peptidoglycan-anchor</keyword>
<feature type="domain" description="G5" evidence="9">
    <location>
        <begin position="737"/>
        <end position="817"/>
    </location>
</feature>
<dbReference type="Proteomes" id="UP000387692">
    <property type="component" value="Unassembled WGS sequence"/>
</dbReference>
<protein>
    <submittedName>
        <fullName evidence="10">Putative IgA-specific zinc metalloproteinase</fullName>
    </submittedName>
</protein>
<dbReference type="PROSITE" id="PS51109">
    <property type="entry name" value="G5"/>
    <property type="match status" value="5"/>
</dbReference>
<name>A0A4U9YSJ4_STRMT</name>
<evidence type="ECO:0000256" key="4">
    <source>
        <dbReference type="ARBA" id="ARBA00023088"/>
    </source>
</evidence>
<evidence type="ECO:0000256" key="7">
    <source>
        <dbReference type="SAM" id="SignalP"/>
    </source>
</evidence>
<dbReference type="Pfam" id="PF07501">
    <property type="entry name" value="G5"/>
    <property type="match status" value="6"/>
</dbReference>
<evidence type="ECO:0000256" key="5">
    <source>
        <dbReference type="SAM" id="MobiDB-lite"/>
    </source>
</evidence>
<evidence type="ECO:0000313" key="10">
    <source>
        <dbReference type="EMBL" id="VTS30183.1"/>
    </source>
</evidence>
<dbReference type="RefSeq" id="WP_143952331.1">
    <property type="nucleotide sequence ID" value="NZ_CABEHV010000004.1"/>
</dbReference>
<feature type="domain" description="G5" evidence="9">
    <location>
        <begin position="440"/>
        <end position="521"/>
    </location>
</feature>
<evidence type="ECO:0000256" key="6">
    <source>
        <dbReference type="SAM" id="Phobius"/>
    </source>
</evidence>
<dbReference type="EMBL" id="CABEHV010000004">
    <property type="protein sequence ID" value="VTS30183.1"/>
    <property type="molecule type" value="Genomic_DNA"/>
</dbReference>
<feature type="region of interest" description="Disordered" evidence="5">
    <location>
        <begin position="394"/>
        <end position="415"/>
    </location>
</feature>
<reference evidence="10 11" key="1">
    <citation type="submission" date="2019-05" db="EMBL/GenBank/DDBJ databases">
        <authorList>
            <consortium name="Pathogen Informatics"/>
        </authorList>
    </citation>
    <scope>NUCLEOTIDE SEQUENCE [LARGE SCALE GENOMIC DNA]</scope>
    <source>
        <strain evidence="10 11">NCTC11189</strain>
    </source>
</reference>
<gene>
    <name evidence="10" type="primary">zmpC</name>
    <name evidence="10" type="ORF">NCTC11189_00916</name>
</gene>
<dbReference type="PROSITE" id="PS50847">
    <property type="entry name" value="GRAM_POS_ANCHORING"/>
    <property type="match status" value="1"/>
</dbReference>
<dbReference type="SMART" id="SM01208">
    <property type="entry name" value="G5"/>
    <property type="match status" value="6"/>
</dbReference>
<dbReference type="InterPro" id="IPR011098">
    <property type="entry name" value="G5_dom"/>
</dbReference>
<feature type="domain" description="G5" evidence="9">
    <location>
        <begin position="591"/>
        <end position="671"/>
    </location>
</feature>
<keyword evidence="6" id="KW-1133">Transmembrane helix</keyword>
<evidence type="ECO:0000259" key="8">
    <source>
        <dbReference type="PROSITE" id="PS50847"/>
    </source>
</evidence>
<proteinExistence type="predicted"/>
<evidence type="ECO:0000256" key="3">
    <source>
        <dbReference type="ARBA" id="ARBA00022729"/>
    </source>
</evidence>
<evidence type="ECO:0000313" key="11">
    <source>
        <dbReference type="Proteomes" id="UP000387692"/>
    </source>
</evidence>
<keyword evidence="6" id="KW-0812">Transmembrane</keyword>
<evidence type="ECO:0000256" key="1">
    <source>
        <dbReference type="ARBA" id="ARBA00022512"/>
    </source>
</evidence>
<feature type="chain" id="PRO_5020741197" evidence="7">
    <location>
        <begin position="26"/>
        <end position="855"/>
    </location>
</feature>
<feature type="domain" description="G5" evidence="9">
    <location>
        <begin position="664"/>
        <end position="744"/>
    </location>
</feature>
<feature type="signal peptide" evidence="7">
    <location>
        <begin position="1"/>
        <end position="25"/>
    </location>
</feature>
<accession>A0A4U9YSJ4</accession>
<dbReference type="NCBIfam" id="TIGR01167">
    <property type="entry name" value="LPXTG_anchor"/>
    <property type="match status" value="1"/>
</dbReference>
<evidence type="ECO:0000259" key="9">
    <source>
        <dbReference type="PROSITE" id="PS51109"/>
    </source>
</evidence>
<sequence length="855" mass="93878">MKKWKKRFSVILGLAVLGFPNLVEVVTPFVEITKVYAQEKEDGYSNSLKFSGTTTTSKSQVTYHDPMDLIQIIDLSGSLSDSEFERANGVAGGRKQQINDMIYVIENKLTDEDHVMVAFYGTNTEDSYKIGDREGSDITRLLTKKEAIDLLKELNSNEEVHSMSLSSSLISSYVSPLLESKKYSVSKNFPIGTGFEDVYKAQTNKNKQVSVLQFTDDWTSISGTNENIDTSFADWAKSNAKTFMTVVDSVVGNDALSVSQLKKAGHPNIKVFTKLDTPNRQEDIAKLFESTALVVVNKTIKQKGTVSISPEADLTLTSAELVSPNGQKTPLTITNNTVSWSGDLDNGSYTVNYTFTGTPSVERSIRSSVTVDGKKVDEKINTLRPEKIAFETKYEEDSSLAAGQEKEKQAGSEGSQLVSLKDGKVISTTITKPKVDRIVLRGTKGSDVEVKTEDIPFNTTYTEDPELEIGQTKVVTEGAIGQKEITKTYVTQSGKRVGEPVTTEKILKKAVDKVIAKGTKGQDVDVAESDIAFKTVYTEDPELEFGQEKILTEGVVGVKRTTKTYVTQKGVRTKDEPSIKEEVLKEAVDKVVARGSKSAVATKELDYKTTYVEDKESEAGKKTVVTKGSKGHETSTVTHSFNSETGEVTANEPKVEKTESVDEVISVGTKPIVTTKDLDYKTKYVEDKESEAGKKTVVTKGSKGHETTTITYSFNSETGEVTADEPKVEKTESVDEVISVGTKPKVEIMETEFKTEKRENKDLKKGEEKIIQAGVKGRETITTTYYLDPDTGEVKENKPTLEKVDPVNEIIEVGTQVEKVLPNTGTSLSNFLTLTGIIGIALGISVIIYRKLNKK</sequence>
<organism evidence="10 11">
    <name type="scientific">Streptococcus mitis</name>
    <dbReference type="NCBI Taxonomy" id="28037"/>
    <lineage>
        <taxon>Bacteria</taxon>
        <taxon>Bacillati</taxon>
        <taxon>Bacillota</taxon>
        <taxon>Bacilli</taxon>
        <taxon>Lactobacillales</taxon>
        <taxon>Streptococcaceae</taxon>
        <taxon>Streptococcus</taxon>
        <taxon>Streptococcus mitis group</taxon>
    </lineage>
</organism>
<keyword evidence="1" id="KW-0134">Cell wall</keyword>
<keyword evidence="3 7" id="KW-0732">Signal</keyword>
<keyword evidence="6" id="KW-0472">Membrane</keyword>